<dbReference type="Gene3D" id="3.30.70.100">
    <property type="match status" value="1"/>
</dbReference>
<feature type="domain" description="HMA" evidence="2">
    <location>
        <begin position="58"/>
        <end position="121"/>
    </location>
</feature>
<evidence type="ECO:0000313" key="3">
    <source>
        <dbReference type="EMBL" id="HJF45042.1"/>
    </source>
</evidence>
<dbReference type="SUPFAM" id="SSF55008">
    <property type="entry name" value="HMA, heavy metal-associated domain"/>
    <property type="match status" value="1"/>
</dbReference>
<dbReference type="Pfam" id="PF00403">
    <property type="entry name" value="HMA"/>
    <property type="match status" value="1"/>
</dbReference>
<comment type="caution">
    <text evidence="3">The sequence shown here is derived from an EMBL/GenBank/DDBJ whole genome shotgun (WGS) entry which is preliminary data.</text>
</comment>
<reference evidence="3" key="2">
    <citation type="submission" date="2021-09" db="EMBL/GenBank/DDBJ databases">
        <authorList>
            <person name="Gilroy R."/>
        </authorList>
    </citation>
    <scope>NUCLEOTIDE SEQUENCE</scope>
    <source>
        <strain evidence="3">CHK124-7917</strain>
    </source>
</reference>
<evidence type="ECO:0000259" key="2">
    <source>
        <dbReference type="PROSITE" id="PS50846"/>
    </source>
</evidence>
<accession>A0A921GEW5</accession>
<dbReference type="EMBL" id="DYWQ01000068">
    <property type="protein sequence ID" value="HJF45042.1"/>
    <property type="molecule type" value="Genomic_DNA"/>
</dbReference>
<proteinExistence type="predicted"/>
<dbReference type="InterPro" id="IPR017969">
    <property type="entry name" value="Heavy-metal-associated_CS"/>
</dbReference>
<dbReference type="Proteomes" id="UP000697330">
    <property type="component" value="Unassembled WGS sequence"/>
</dbReference>
<dbReference type="RefSeq" id="WP_274958923.1">
    <property type="nucleotide sequence ID" value="NZ_DYWQ01000068.1"/>
</dbReference>
<dbReference type="AlphaFoldDB" id="A0A921GEW5"/>
<dbReference type="PROSITE" id="PS50846">
    <property type="entry name" value="HMA_2"/>
    <property type="match status" value="1"/>
</dbReference>
<keyword evidence="1" id="KW-0479">Metal-binding</keyword>
<name>A0A921GEW5_9ACTN</name>
<dbReference type="InterPro" id="IPR036163">
    <property type="entry name" value="HMA_dom_sf"/>
</dbReference>
<sequence>MIDVIIVLAVVAVVLLAARRYLRTLRRGGCGCGCSGGDAGSHVARPTVADTNEAHYPYSADLTVEGMHCEHCLAAVETALDGIGGVWARATLPDRVRVLSKDPIDYAALAEAVESAGYRVTQG</sequence>
<reference evidence="3" key="1">
    <citation type="journal article" date="2021" name="PeerJ">
        <title>Extensive microbial diversity within the chicken gut microbiome revealed by metagenomics and culture.</title>
        <authorList>
            <person name="Gilroy R."/>
            <person name="Ravi A."/>
            <person name="Getino M."/>
            <person name="Pursley I."/>
            <person name="Horton D.L."/>
            <person name="Alikhan N.F."/>
            <person name="Baker D."/>
            <person name="Gharbi K."/>
            <person name="Hall N."/>
            <person name="Watson M."/>
            <person name="Adriaenssens E.M."/>
            <person name="Foster-Nyarko E."/>
            <person name="Jarju S."/>
            <person name="Secka A."/>
            <person name="Antonio M."/>
            <person name="Oren A."/>
            <person name="Chaudhuri R.R."/>
            <person name="La Ragione R."/>
            <person name="Hildebrand F."/>
            <person name="Pallen M.J."/>
        </authorList>
    </citation>
    <scope>NUCLEOTIDE SEQUENCE</scope>
    <source>
        <strain evidence="3">CHK124-7917</strain>
    </source>
</reference>
<gene>
    <name evidence="3" type="ORF">K8U72_04570</name>
</gene>
<dbReference type="PROSITE" id="PS01047">
    <property type="entry name" value="HMA_1"/>
    <property type="match status" value="1"/>
</dbReference>
<dbReference type="CDD" id="cd00371">
    <property type="entry name" value="HMA"/>
    <property type="match status" value="1"/>
</dbReference>
<protein>
    <submittedName>
        <fullName evidence="3">Heavy-metal-associated domain-containing protein</fullName>
    </submittedName>
</protein>
<dbReference type="Pfam" id="PF12669">
    <property type="entry name" value="FeoB_associated"/>
    <property type="match status" value="1"/>
</dbReference>
<dbReference type="InterPro" id="IPR006121">
    <property type="entry name" value="HMA_dom"/>
</dbReference>
<dbReference type="GO" id="GO:0046872">
    <property type="term" value="F:metal ion binding"/>
    <property type="evidence" value="ECO:0007669"/>
    <property type="project" value="UniProtKB-KW"/>
</dbReference>
<evidence type="ECO:0000313" key="4">
    <source>
        <dbReference type="Proteomes" id="UP000697330"/>
    </source>
</evidence>
<organism evidence="3 4">
    <name type="scientific">Thermophilibacter provencensis</name>
    <dbReference type="NCBI Taxonomy" id="1852386"/>
    <lineage>
        <taxon>Bacteria</taxon>
        <taxon>Bacillati</taxon>
        <taxon>Actinomycetota</taxon>
        <taxon>Coriobacteriia</taxon>
        <taxon>Coriobacteriales</taxon>
        <taxon>Atopobiaceae</taxon>
        <taxon>Thermophilibacter</taxon>
    </lineage>
</organism>
<evidence type="ECO:0000256" key="1">
    <source>
        <dbReference type="ARBA" id="ARBA00022723"/>
    </source>
</evidence>